<organism evidence="5 6">
    <name type="scientific">Thermacetogenium phaeum (strain ATCC BAA-254 / DSM 26808 / PB)</name>
    <dbReference type="NCBI Taxonomy" id="1089553"/>
    <lineage>
        <taxon>Bacteria</taxon>
        <taxon>Bacillati</taxon>
        <taxon>Bacillota</taxon>
        <taxon>Clostridia</taxon>
        <taxon>Thermoanaerobacterales</taxon>
        <taxon>Thermoanaerobacteraceae</taxon>
        <taxon>Thermacetogenium</taxon>
    </lineage>
</organism>
<dbReference type="eggNOG" id="COG2508">
    <property type="taxonomic scope" value="Bacteria"/>
</dbReference>
<proteinExistence type="inferred from homology"/>
<dbReference type="InterPro" id="IPR012914">
    <property type="entry name" value="PucR_dom"/>
</dbReference>
<comment type="similarity">
    <text evidence="1">Belongs to the CdaR family.</text>
</comment>
<sequence>MAEGITVKEALDLIVLNGIKVGRVIAGFGGLDNIITSVSVIEVPDATRWYRGNELQITAFYSIKDDVKAQVRVIERIAQCNCSALVLCHTGIFLKEVSQELIDAANYYKLPLILVPAELAYIDIITPVLEAIIDKQKREIEYAFNVQRKMNQIILQGNNIQVLAGSIAKILKCPLLVIDGNNAVLASGCYNSQGDVLLKKVLGDQELCKLLFAADEAMKTLPGTARYSVDIRKLTSAGKYLGKLVLFLDHALSTMENVAVNEACQALKLVLMQEMAKEEEKEKARREFIDELLYGSTPKREDLVLSRAENLNIKVPAPPVVMIIEFESYESLCIKDNRDKGAWDNAVNSFRDKSINIVKAVMVDEKSDCIVVPRGNHVIAIFSVDKEQSDYVKSVKKIGRRIEEILRKDGIVDFVIAFGNQYPLITDIHKSYVEALKTINIARVVFNQTRCVHVTDLGIYYYLPELLTDNGINEYIDSVLSVIEKYDREKEADLLETFKLLLFEDNVVNIADKLYVHRNTLLNRKKKIRQLLGEDPFSHPLKLNYQLVMLFAQLRKNWT</sequence>
<gene>
    <name evidence="5" type="ordered locus">Tph_c17130</name>
</gene>
<dbReference type="InterPro" id="IPR051448">
    <property type="entry name" value="CdaR-like_regulators"/>
</dbReference>
<dbReference type="PANTHER" id="PTHR33744">
    <property type="entry name" value="CARBOHYDRATE DIACID REGULATOR"/>
    <property type="match status" value="1"/>
</dbReference>
<keyword evidence="6" id="KW-1185">Reference proteome</keyword>
<dbReference type="OrthoDB" id="143422at2"/>
<dbReference type="HOGENOM" id="CLU_017436_3_0_9"/>
<accession>K4LFY2</accession>
<evidence type="ECO:0000259" key="4">
    <source>
        <dbReference type="Pfam" id="PF17853"/>
    </source>
</evidence>
<reference evidence="5 6" key="1">
    <citation type="journal article" date="2012" name="BMC Genomics">
        <title>Genome-guided analysis of physiological and morphological traits of the fermentative acetate oxidizer Thermacetogenium phaeum.</title>
        <authorList>
            <person name="Oehler D."/>
            <person name="Poehlein A."/>
            <person name="Leimbach A."/>
            <person name="Muller N."/>
            <person name="Daniel R."/>
            <person name="Gottschalk G."/>
            <person name="Schink B."/>
        </authorList>
    </citation>
    <scope>NUCLEOTIDE SEQUENCE [LARGE SCALE GENOMIC DNA]</scope>
    <source>
        <strain evidence="6">ATCC BAA-254 / DSM 26808 / PB</strain>
    </source>
</reference>
<dbReference type="InterPro" id="IPR042070">
    <property type="entry name" value="PucR_C-HTH_sf"/>
</dbReference>
<evidence type="ECO:0000313" key="6">
    <source>
        <dbReference type="Proteomes" id="UP000000467"/>
    </source>
</evidence>
<dbReference type="EMBL" id="CP003732">
    <property type="protein sequence ID" value="AFV11916.1"/>
    <property type="molecule type" value="Genomic_DNA"/>
</dbReference>
<dbReference type="Pfam" id="PF13556">
    <property type="entry name" value="HTH_30"/>
    <property type="match status" value="1"/>
</dbReference>
<feature type="domain" description="PucR C-terminal helix-turn-helix" evidence="3">
    <location>
        <begin position="494"/>
        <end position="548"/>
    </location>
</feature>
<dbReference type="PANTHER" id="PTHR33744:SF1">
    <property type="entry name" value="DNA-BINDING TRANSCRIPTIONAL ACTIVATOR ADER"/>
    <property type="match status" value="1"/>
</dbReference>
<evidence type="ECO:0000259" key="3">
    <source>
        <dbReference type="Pfam" id="PF13556"/>
    </source>
</evidence>
<protein>
    <submittedName>
        <fullName evidence="5">PurC-like protein</fullName>
    </submittedName>
</protein>
<feature type="domain" description="CdaR GGDEF-like" evidence="4">
    <location>
        <begin position="301"/>
        <end position="441"/>
    </location>
</feature>
<dbReference type="KEGG" id="tpz:Tph_c17130"/>
<evidence type="ECO:0000313" key="5">
    <source>
        <dbReference type="EMBL" id="AFV11916.1"/>
    </source>
</evidence>
<feature type="domain" description="Purine catabolism PurC-like" evidence="2">
    <location>
        <begin position="22"/>
        <end position="132"/>
    </location>
</feature>
<dbReference type="Proteomes" id="UP000000467">
    <property type="component" value="Chromosome"/>
</dbReference>
<dbReference type="InterPro" id="IPR041522">
    <property type="entry name" value="CdaR_GGDEF"/>
</dbReference>
<dbReference type="RefSeq" id="WP_015050796.1">
    <property type="nucleotide sequence ID" value="NC_018870.1"/>
</dbReference>
<dbReference type="Pfam" id="PF17853">
    <property type="entry name" value="GGDEF_2"/>
    <property type="match status" value="1"/>
</dbReference>
<dbReference type="InterPro" id="IPR025736">
    <property type="entry name" value="PucR_C-HTH_dom"/>
</dbReference>
<evidence type="ECO:0000256" key="1">
    <source>
        <dbReference type="ARBA" id="ARBA00006754"/>
    </source>
</evidence>
<evidence type="ECO:0000259" key="2">
    <source>
        <dbReference type="Pfam" id="PF07905"/>
    </source>
</evidence>
<name>K4LFY2_THEPS</name>
<dbReference type="Pfam" id="PF07905">
    <property type="entry name" value="PucR"/>
    <property type="match status" value="1"/>
</dbReference>
<dbReference type="AlphaFoldDB" id="K4LFY2"/>
<dbReference type="Gene3D" id="1.10.10.2840">
    <property type="entry name" value="PucR C-terminal helix-turn-helix domain"/>
    <property type="match status" value="1"/>
</dbReference>
<dbReference type="STRING" id="1089553.Tph_c17130"/>